<organism evidence="1 2">
    <name type="scientific">Microvirga vignae</name>
    <dbReference type="NCBI Taxonomy" id="1225564"/>
    <lineage>
        <taxon>Bacteria</taxon>
        <taxon>Pseudomonadati</taxon>
        <taxon>Pseudomonadota</taxon>
        <taxon>Alphaproteobacteria</taxon>
        <taxon>Hyphomicrobiales</taxon>
        <taxon>Methylobacteriaceae</taxon>
        <taxon>Microvirga</taxon>
    </lineage>
</organism>
<sequence length="78" mass="9069">MAEAAKLKGRRDADFWDDVNRTEKMGEHFVERLGINVFVREHEIKNWQEDPRGMHKVIKVSPLSGSTQYSLGSFYLSE</sequence>
<evidence type="ECO:0000313" key="2">
    <source>
        <dbReference type="Proteomes" id="UP000035489"/>
    </source>
</evidence>
<dbReference type="AlphaFoldDB" id="A0A0H1RBR0"/>
<comment type="caution">
    <text evidence="1">The sequence shown here is derived from an EMBL/GenBank/DDBJ whole genome shotgun (WGS) entry which is preliminary data.</text>
</comment>
<keyword evidence="2" id="KW-1185">Reference proteome</keyword>
<evidence type="ECO:0000313" key="1">
    <source>
        <dbReference type="EMBL" id="KLK92648.1"/>
    </source>
</evidence>
<dbReference type="RefSeq" id="WP_047189469.1">
    <property type="nucleotide sequence ID" value="NZ_LCYG01000032.1"/>
</dbReference>
<protein>
    <submittedName>
        <fullName evidence="1">Uncharacterized protein</fullName>
    </submittedName>
</protein>
<accession>A0A0H1RBR0</accession>
<dbReference type="Proteomes" id="UP000035489">
    <property type="component" value="Unassembled WGS sequence"/>
</dbReference>
<proteinExistence type="predicted"/>
<reference evidence="1 2" key="1">
    <citation type="submission" date="2015-05" db="EMBL/GenBank/DDBJ databases">
        <title>Draft genome sequence of Microvirga vignae strain BR3299, a novel nitrogen fixing bacteria isolated from Brazil semi-aired region.</title>
        <authorList>
            <person name="Zilli J.E."/>
            <person name="Passos S.R."/>
            <person name="Leite J."/>
            <person name="Baldani J.I."/>
            <person name="Xavier G.R."/>
            <person name="Rumjaneck N.G."/>
            <person name="Simoes-Araujo J.L."/>
        </authorList>
    </citation>
    <scope>NUCLEOTIDE SEQUENCE [LARGE SCALE GENOMIC DNA]</scope>
    <source>
        <strain evidence="1 2">BR3299</strain>
    </source>
</reference>
<dbReference type="EMBL" id="LCYG01000032">
    <property type="protein sequence ID" value="KLK92648.1"/>
    <property type="molecule type" value="Genomic_DNA"/>
</dbReference>
<name>A0A0H1RBR0_9HYPH</name>
<dbReference type="PATRIC" id="fig|1225564.3.peg.3496"/>
<gene>
    <name evidence="1" type="ORF">AA309_13245</name>
</gene>